<dbReference type="FunFam" id="1.20.1070.10:FF:000069">
    <property type="entry name" value="Prokineticin receptor 2"/>
    <property type="match status" value="1"/>
</dbReference>
<name>A0A6P4Z4P0_BRABE</name>
<gene>
    <name evidence="15" type="primary">LOC109473484</name>
</gene>
<dbReference type="AlphaFoldDB" id="A0A6P4Z4P0"/>
<keyword evidence="14" id="KW-1185">Reference proteome</keyword>
<dbReference type="SUPFAM" id="SSF81321">
    <property type="entry name" value="Family A G protein-coupled receptor-like"/>
    <property type="match status" value="1"/>
</dbReference>
<keyword evidence="2" id="KW-1003">Cell membrane</keyword>
<evidence type="ECO:0000256" key="2">
    <source>
        <dbReference type="ARBA" id="ARBA00022475"/>
    </source>
</evidence>
<feature type="transmembrane region" description="Helical" evidence="12">
    <location>
        <begin position="277"/>
        <end position="298"/>
    </location>
</feature>
<evidence type="ECO:0000256" key="5">
    <source>
        <dbReference type="ARBA" id="ARBA00023040"/>
    </source>
</evidence>
<feature type="domain" description="G-protein coupled receptors family 1 profile" evidence="13">
    <location>
        <begin position="73"/>
        <end position="337"/>
    </location>
</feature>
<evidence type="ECO:0000256" key="8">
    <source>
        <dbReference type="ARBA" id="ARBA00023170"/>
    </source>
</evidence>
<accession>A0A6P4Z4P0</accession>
<keyword evidence="5 11" id="KW-0297">G-protein coupled receptor</keyword>
<dbReference type="PROSITE" id="PS50262">
    <property type="entry name" value="G_PROTEIN_RECEP_F1_2"/>
    <property type="match status" value="1"/>
</dbReference>
<organism evidence="14 15">
    <name type="scientific">Branchiostoma belcheri</name>
    <name type="common">Amphioxus</name>
    <dbReference type="NCBI Taxonomy" id="7741"/>
    <lineage>
        <taxon>Eukaryota</taxon>
        <taxon>Metazoa</taxon>
        <taxon>Chordata</taxon>
        <taxon>Cephalochordata</taxon>
        <taxon>Leptocardii</taxon>
        <taxon>Amphioxiformes</taxon>
        <taxon>Branchiostomatidae</taxon>
        <taxon>Branchiostoma</taxon>
    </lineage>
</organism>
<feature type="transmembrane region" description="Helical" evidence="12">
    <location>
        <begin position="226"/>
        <end position="256"/>
    </location>
</feature>
<dbReference type="InterPro" id="IPR000276">
    <property type="entry name" value="GPCR_Rhodpsn"/>
</dbReference>
<evidence type="ECO:0000256" key="6">
    <source>
        <dbReference type="ARBA" id="ARBA00023136"/>
    </source>
</evidence>
<evidence type="ECO:0000256" key="4">
    <source>
        <dbReference type="ARBA" id="ARBA00022989"/>
    </source>
</evidence>
<proteinExistence type="inferred from homology"/>
<dbReference type="GO" id="GO:0005886">
    <property type="term" value="C:plasma membrane"/>
    <property type="evidence" value="ECO:0007669"/>
    <property type="project" value="UniProtKB-SubCell"/>
</dbReference>
<dbReference type="PRINTS" id="PR00237">
    <property type="entry name" value="GPCRRHODOPSN"/>
</dbReference>
<feature type="transmembrane region" description="Helical" evidence="12">
    <location>
        <begin position="134"/>
        <end position="155"/>
    </location>
</feature>
<feature type="transmembrane region" description="Helical" evidence="12">
    <location>
        <begin position="176"/>
        <end position="198"/>
    </location>
</feature>
<sequence>MAEAAKTNLTISEIWDTYGDYGPDIVSINGKSEDNCSYKISEDYLAYNRGDSLAASIFVGTIYVATIVTCGIGNILLMATIVMYKKMRTVTNALIANLAFSDFIVSVVCVPFIIDYYVVRAERPWFYGDTICAVINYLRMASLYVSTNSLLLIAVHRYRTMFTHLPNQDTSGSRKFLVVQILLVWLVSLLLAVPVAVYSRAFPYTTTGSNFCGQIWPTRLEPMYKAYYMLLFLLEFVLPVIIMCFCYIRIALHIWYRPQTGQAGHLPPERQHHREKVIQLLIVTLLCFIVCWLPYHVYAIVRDFAPHLLLVSRYNTTLFFIVEALGMAQGMVNTIIYIGMNSAVRQHMKQLFIDLKNRRITNNPHSGPH</sequence>
<dbReference type="Pfam" id="PF00001">
    <property type="entry name" value="7tm_1"/>
    <property type="match status" value="1"/>
</dbReference>
<dbReference type="PROSITE" id="PS00237">
    <property type="entry name" value="G_PROTEIN_RECEP_F1_1"/>
    <property type="match status" value="1"/>
</dbReference>
<evidence type="ECO:0000256" key="12">
    <source>
        <dbReference type="SAM" id="Phobius"/>
    </source>
</evidence>
<evidence type="ECO:0000256" key="10">
    <source>
        <dbReference type="ARBA" id="ARBA00023224"/>
    </source>
</evidence>
<dbReference type="OrthoDB" id="10034726at2759"/>
<dbReference type="GeneID" id="109473484"/>
<evidence type="ECO:0000313" key="15">
    <source>
        <dbReference type="RefSeq" id="XP_019628904.1"/>
    </source>
</evidence>
<feature type="transmembrane region" description="Helical" evidence="12">
    <location>
        <begin position="94"/>
        <end position="114"/>
    </location>
</feature>
<evidence type="ECO:0000313" key="14">
    <source>
        <dbReference type="Proteomes" id="UP000515135"/>
    </source>
</evidence>
<keyword evidence="4 12" id="KW-1133">Transmembrane helix</keyword>
<evidence type="ECO:0000259" key="13">
    <source>
        <dbReference type="PROSITE" id="PS50262"/>
    </source>
</evidence>
<dbReference type="PANTHER" id="PTHR24238:SF74">
    <property type="entry name" value="PROKINETICIN RECEPTOR 2"/>
    <property type="match status" value="1"/>
</dbReference>
<comment type="subcellular location">
    <subcellularLocation>
        <location evidence="1">Cell membrane</location>
        <topology evidence="1">Multi-pass membrane protein</topology>
    </subcellularLocation>
</comment>
<evidence type="ECO:0000256" key="3">
    <source>
        <dbReference type="ARBA" id="ARBA00022692"/>
    </source>
</evidence>
<evidence type="ECO:0000256" key="1">
    <source>
        <dbReference type="ARBA" id="ARBA00004651"/>
    </source>
</evidence>
<dbReference type="GO" id="GO:0008188">
    <property type="term" value="F:neuropeptide receptor activity"/>
    <property type="evidence" value="ECO:0007669"/>
    <property type="project" value="TreeGrafter"/>
</dbReference>
<keyword evidence="9" id="KW-0325">Glycoprotein</keyword>
<comment type="similarity">
    <text evidence="11">Belongs to the G-protein coupled receptor 1 family.</text>
</comment>
<dbReference type="PANTHER" id="PTHR24238">
    <property type="entry name" value="G-PROTEIN COUPLED RECEPTOR"/>
    <property type="match status" value="1"/>
</dbReference>
<keyword evidence="6 12" id="KW-0472">Membrane</keyword>
<keyword evidence="8 11" id="KW-0675">Receptor</keyword>
<feature type="transmembrane region" description="Helical" evidence="12">
    <location>
        <begin position="53"/>
        <end position="82"/>
    </location>
</feature>
<reference evidence="15" key="1">
    <citation type="submission" date="2025-08" db="UniProtKB">
        <authorList>
            <consortium name="RefSeq"/>
        </authorList>
    </citation>
    <scope>IDENTIFICATION</scope>
    <source>
        <tissue evidence="15">Gonad</tissue>
    </source>
</reference>
<keyword evidence="7" id="KW-1015">Disulfide bond</keyword>
<dbReference type="KEGG" id="bbel:109473484"/>
<protein>
    <submittedName>
        <fullName evidence="15">Prokineticin receptor 2-like</fullName>
    </submittedName>
</protein>
<dbReference type="Proteomes" id="UP000515135">
    <property type="component" value="Unplaced"/>
</dbReference>
<keyword evidence="3 11" id="KW-0812">Transmembrane</keyword>
<evidence type="ECO:0000256" key="11">
    <source>
        <dbReference type="RuleBase" id="RU000688"/>
    </source>
</evidence>
<evidence type="ECO:0000256" key="7">
    <source>
        <dbReference type="ARBA" id="ARBA00023157"/>
    </source>
</evidence>
<feature type="transmembrane region" description="Helical" evidence="12">
    <location>
        <begin position="318"/>
        <end position="340"/>
    </location>
</feature>
<dbReference type="RefSeq" id="XP_019628904.1">
    <property type="nucleotide sequence ID" value="XM_019773345.1"/>
</dbReference>
<evidence type="ECO:0000256" key="9">
    <source>
        <dbReference type="ARBA" id="ARBA00023180"/>
    </source>
</evidence>
<dbReference type="InterPro" id="IPR017452">
    <property type="entry name" value="GPCR_Rhodpsn_7TM"/>
</dbReference>
<keyword evidence="10 11" id="KW-0807">Transducer</keyword>
<dbReference type="Gene3D" id="1.20.1070.10">
    <property type="entry name" value="Rhodopsin 7-helix transmembrane proteins"/>
    <property type="match status" value="1"/>
</dbReference>